<dbReference type="RefSeq" id="WP_061612808.1">
    <property type="nucleotide sequence ID" value="NZ_JEMA01001125.1"/>
</dbReference>
<comment type="caution">
    <text evidence="2">The sequence shown here is derived from an EMBL/GenBank/DDBJ whole genome shotgun (WGS) entry which is preliminary data.</text>
</comment>
<evidence type="ECO:0000313" key="2">
    <source>
        <dbReference type="EMBL" id="KYF62076.1"/>
    </source>
</evidence>
<protein>
    <recommendedName>
        <fullName evidence="1">Beta-ketoacyl-[acyl-carrier-protein] synthase III N-terminal domain-containing protein</fullName>
    </recommendedName>
</protein>
<dbReference type="Proteomes" id="UP000075260">
    <property type="component" value="Unassembled WGS sequence"/>
</dbReference>
<dbReference type="PANTHER" id="PTHR34069">
    <property type="entry name" value="3-OXOACYL-[ACYL-CARRIER-PROTEIN] SYNTHASE 3"/>
    <property type="match status" value="1"/>
</dbReference>
<reference evidence="2 3" key="1">
    <citation type="submission" date="2014-02" db="EMBL/GenBank/DDBJ databases">
        <title>The small core and large imbalanced accessory genome model reveals a collaborative survival strategy of Sorangium cellulosum strains in nature.</title>
        <authorList>
            <person name="Han K."/>
            <person name="Peng R."/>
            <person name="Blom J."/>
            <person name="Li Y.-Z."/>
        </authorList>
    </citation>
    <scope>NUCLEOTIDE SEQUENCE [LARGE SCALE GENOMIC DNA]</scope>
    <source>
        <strain evidence="2 3">So0008-312</strain>
    </source>
</reference>
<organism evidence="2 3">
    <name type="scientific">Sorangium cellulosum</name>
    <name type="common">Polyangium cellulosum</name>
    <dbReference type="NCBI Taxonomy" id="56"/>
    <lineage>
        <taxon>Bacteria</taxon>
        <taxon>Pseudomonadati</taxon>
        <taxon>Myxococcota</taxon>
        <taxon>Polyangia</taxon>
        <taxon>Polyangiales</taxon>
        <taxon>Polyangiaceae</taxon>
        <taxon>Sorangium</taxon>
    </lineage>
</organism>
<accession>A0A150Q2W0</accession>
<dbReference type="InterPro" id="IPR013751">
    <property type="entry name" value="ACP_syn_III_N"/>
</dbReference>
<evidence type="ECO:0000313" key="3">
    <source>
        <dbReference type="Proteomes" id="UP000075260"/>
    </source>
</evidence>
<dbReference type="AlphaFoldDB" id="A0A150Q2W0"/>
<gene>
    <name evidence="2" type="ORF">BE15_24640</name>
</gene>
<dbReference type="OrthoDB" id="5515466at2"/>
<dbReference type="Pfam" id="PF08545">
    <property type="entry name" value="ACP_syn_III"/>
    <property type="match status" value="1"/>
</dbReference>
<sequence>MLQVRITGVAMYLPERVVTNHELVASYGLPCSADWLQRATGVLERRFAGAAETTLSMAAAVLRQLIEAGRLRDPFVDVVIMTSDDGARGDGGAAAFAACMAGLSPALALDLSSAQGGLAAALHVANRHLDGGFRRALVVASEVRSSRLRAGRPWAGNDLEAILGDGAVGVLLERGDGLAVDARGAALLGSRAAAPLLGPRVAAPLLAAPHASRG</sequence>
<dbReference type="GO" id="GO:0006633">
    <property type="term" value="P:fatty acid biosynthetic process"/>
    <property type="evidence" value="ECO:0007669"/>
    <property type="project" value="InterPro"/>
</dbReference>
<dbReference type="SUPFAM" id="SSF53901">
    <property type="entry name" value="Thiolase-like"/>
    <property type="match status" value="1"/>
</dbReference>
<dbReference type="EMBL" id="JEMA01001125">
    <property type="protein sequence ID" value="KYF62076.1"/>
    <property type="molecule type" value="Genomic_DNA"/>
</dbReference>
<name>A0A150Q2W0_SORCE</name>
<proteinExistence type="predicted"/>
<dbReference type="InterPro" id="IPR016039">
    <property type="entry name" value="Thiolase-like"/>
</dbReference>
<dbReference type="Gene3D" id="3.40.47.10">
    <property type="match status" value="1"/>
</dbReference>
<dbReference type="PANTHER" id="PTHR34069:SF2">
    <property type="entry name" value="BETA-KETOACYL-[ACYL-CARRIER-PROTEIN] SYNTHASE III"/>
    <property type="match status" value="1"/>
</dbReference>
<feature type="domain" description="Beta-ketoacyl-[acyl-carrier-protein] synthase III N-terminal" evidence="1">
    <location>
        <begin position="109"/>
        <end position="176"/>
    </location>
</feature>
<dbReference type="GO" id="GO:0044550">
    <property type="term" value="P:secondary metabolite biosynthetic process"/>
    <property type="evidence" value="ECO:0007669"/>
    <property type="project" value="TreeGrafter"/>
</dbReference>
<evidence type="ECO:0000259" key="1">
    <source>
        <dbReference type="Pfam" id="PF08545"/>
    </source>
</evidence>
<dbReference type="GO" id="GO:0004315">
    <property type="term" value="F:3-oxoacyl-[acyl-carrier-protein] synthase activity"/>
    <property type="evidence" value="ECO:0007669"/>
    <property type="project" value="InterPro"/>
</dbReference>